<accession>A0A1M4V6L0</accession>
<evidence type="ECO:0000313" key="2">
    <source>
        <dbReference type="EMBL" id="SHE64542.1"/>
    </source>
</evidence>
<dbReference type="AlphaFoldDB" id="A0A1M4V6L0"/>
<evidence type="ECO:0000313" key="3">
    <source>
        <dbReference type="Proteomes" id="UP000184164"/>
    </source>
</evidence>
<dbReference type="SUPFAM" id="SSF49373">
    <property type="entry name" value="Invasin/intimin cell-adhesion fragments"/>
    <property type="match status" value="1"/>
</dbReference>
<keyword evidence="3" id="KW-1185">Reference proteome</keyword>
<organism evidence="2 3">
    <name type="scientific">Mariniphaga anaerophila</name>
    <dbReference type="NCBI Taxonomy" id="1484053"/>
    <lineage>
        <taxon>Bacteria</taxon>
        <taxon>Pseudomonadati</taxon>
        <taxon>Bacteroidota</taxon>
        <taxon>Bacteroidia</taxon>
        <taxon>Marinilabiliales</taxon>
        <taxon>Prolixibacteraceae</taxon>
        <taxon>Mariniphaga</taxon>
    </lineage>
</organism>
<dbReference type="InterPro" id="IPR008964">
    <property type="entry name" value="Invasin/intimin_cell_adhesion"/>
</dbReference>
<dbReference type="STRING" id="1484053.SAMN05444274_1025"/>
<dbReference type="RefSeq" id="WP_217651549.1">
    <property type="nucleotide sequence ID" value="NZ_FQUM01000002.1"/>
</dbReference>
<dbReference type="PROSITE" id="PS51257">
    <property type="entry name" value="PROKAR_LIPOPROTEIN"/>
    <property type="match status" value="1"/>
</dbReference>
<evidence type="ECO:0000259" key="1">
    <source>
        <dbReference type="SMART" id="SM00635"/>
    </source>
</evidence>
<name>A0A1M4V6L0_9BACT</name>
<feature type="domain" description="BIG2" evidence="1">
    <location>
        <begin position="28"/>
        <end position="103"/>
    </location>
</feature>
<dbReference type="Pfam" id="PF02368">
    <property type="entry name" value="Big_2"/>
    <property type="match status" value="1"/>
</dbReference>
<dbReference type="EMBL" id="FQUM01000002">
    <property type="protein sequence ID" value="SHE64542.1"/>
    <property type="molecule type" value="Genomic_DNA"/>
</dbReference>
<dbReference type="Gene3D" id="2.60.40.1080">
    <property type="match status" value="1"/>
</dbReference>
<proteinExistence type="predicted"/>
<dbReference type="Proteomes" id="UP000184164">
    <property type="component" value="Unassembled WGS sequence"/>
</dbReference>
<gene>
    <name evidence="2" type="ORF">SAMN05444274_1025</name>
</gene>
<dbReference type="SMART" id="SM00635">
    <property type="entry name" value="BID_2"/>
    <property type="match status" value="1"/>
</dbReference>
<sequence>MCRQIFGFFVILLPFLWLISCDKNSTSDLEALTFTRENWFVSEGEAFQLVLEETVPAEMKLIWKSTDESVASVDRNGVVSAKKAGFAEITVLLSESKVTSSVNVFVLKKALDKIGSQLSNELIYSKGTYLVRNTVIQCFDIAQDGTVFYDQLGGGLPHVIFVVRGQANQPYSDYMQLKYFGHGTNMAIEEQGSNAYVWINSNGTKKSDGSYGSNQTFSRLKYEAGGVAEKYSGETYYLPEKTNIHPAVDVENDLLAVTTSGGGDPFRYFYFYKLSEAKALAEEQVTLSALTFGGEEAGGPMEQTEKRTLKVKNLGKLTPVSFFKVSQSVSPEKTGYYAFQGFDVADGYLYFYEGEGNENTVSSGPSNAFVSVFSMDGTLVKIKTKIQAISDLNDLEKYGITATGYMEAEGIKVKNDGVYLGFASKSTDDKRKANILVYR</sequence>
<protein>
    <submittedName>
        <fullName evidence="2">Ig-like domain (Group 2)</fullName>
    </submittedName>
</protein>
<dbReference type="InterPro" id="IPR003343">
    <property type="entry name" value="Big_2"/>
</dbReference>
<reference evidence="2 3" key="1">
    <citation type="submission" date="2016-11" db="EMBL/GenBank/DDBJ databases">
        <authorList>
            <person name="Jaros S."/>
            <person name="Januszkiewicz K."/>
            <person name="Wedrychowicz H."/>
        </authorList>
    </citation>
    <scope>NUCLEOTIDE SEQUENCE [LARGE SCALE GENOMIC DNA]</scope>
    <source>
        <strain evidence="2 3">DSM 26910</strain>
    </source>
</reference>